<reference evidence="2" key="1">
    <citation type="journal article" date="2013" name="Science">
        <title>The Amborella genome and the evolution of flowering plants.</title>
        <authorList>
            <consortium name="Amborella Genome Project"/>
        </authorList>
    </citation>
    <scope>NUCLEOTIDE SEQUENCE [LARGE SCALE GENOMIC DNA]</scope>
</reference>
<dbReference type="Proteomes" id="UP000017836">
    <property type="component" value="Unassembled WGS sequence"/>
</dbReference>
<dbReference type="InterPro" id="IPR018790">
    <property type="entry name" value="DUF2358"/>
</dbReference>
<sequence>SIPKLGVSKEVEKRDKKNDFYVNLGSAVRTLLEDLPFSLLQGLNYQIYREDITFIDPLNTFHGVGNYKLIFWALRFHGHILFKEIGVKIMRVWQPSENFILIQWTIRSVPRVPWEVVGQFQGTSKYKLDREGKIYEHRVDNLALNFP</sequence>
<protein>
    <recommendedName>
        <fullName evidence="3">DUF2358 domain-containing protein</fullName>
    </recommendedName>
</protein>
<evidence type="ECO:0008006" key="3">
    <source>
        <dbReference type="Google" id="ProtNLM"/>
    </source>
</evidence>
<keyword evidence="2" id="KW-1185">Reference proteome</keyword>
<name>W1NY36_AMBTC</name>
<proteinExistence type="predicted"/>
<dbReference type="HOGENOM" id="CLU_071159_4_1_1"/>
<evidence type="ECO:0000313" key="2">
    <source>
        <dbReference type="Proteomes" id="UP000017836"/>
    </source>
</evidence>
<organism evidence="1 2">
    <name type="scientific">Amborella trichopoda</name>
    <dbReference type="NCBI Taxonomy" id="13333"/>
    <lineage>
        <taxon>Eukaryota</taxon>
        <taxon>Viridiplantae</taxon>
        <taxon>Streptophyta</taxon>
        <taxon>Embryophyta</taxon>
        <taxon>Tracheophyta</taxon>
        <taxon>Spermatophyta</taxon>
        <taxon>Magnoliopsida</taxon>
        <taxon>Amborellales</taxon>
        <taxon>Amborellaceae</taxon>
        <taxon>Amborella</taxon>
    </lineage>
</organism>
<dbReference type="eggNOG" id="ENOG502QQJ9">
    <property type="taxonomic scope" value="Eukaryota"/>
</dbReference>
<gene>
    <name evidence="1" type="ORF">AMTR_s00102p00142950</name>
</gene>
<dbReference type="EMBL" id="KI394858">
    <property type="protein sequence ID" value="ERN00573.1"/>
    <property type="molecule type" value="Genomic_DNA"/>
</dbReference>
<dbReference type="SUPFAM" id="SSF54427">
    <property type="entry name" value="NTF2-like"/>
    <property type="match status" value="1"/>
</dbReference>
<dbReference type="OMA" id="IFWTLRF"/>
<accession>W1NY36</accession>
<evidence type="ECO:0000313" key="1">
    <source>
        <dbReference type="EMBL" id="ERN00573.1"/>
    </source>
</evidence>
<dbReference type="InterPro" id="IPR032710">
    <property type="entry name" value="NTF2-like_dom_sf"/>
</dbReference>
<dbReference type="AlphaFoldDB" id="W1NY36"/>
<dbReference type="Gramene" id="ERN00573">
    <property type="protein sequence ID" value="ERN00573"/>
    <property type="gene ID" value="AMTR_s00102p00142950"/>
</dbReference>
<dbReference type="PANTHER" id="PTHR31094">
    <property type="entry name" value="RIKEN CDNA 2310061I04 GENE"/>
    <property type="match status" value="1"/>
</dbReference>
<dbReference type="STRING" id="13333.W1NY36"/>
<feature type="non-terminal residue" evidence="1">
    <location>
        <position position="1"/>
    </location>
</feature>
<dbReference type="Pfam" id="PF10184">
    <property type="entry name" value="DUF2358"/>
    <property type="match status" value="1"/>
</dbReference>
<dbReference type="PANTHER" id="PTHR31094:SF3">
    <property type="entry name" value="OS04G0613300 PROTEIN"/>
    <property type="match status" value="1"/>
</dbReference>